<evidence type="ECO:0000313" key="3">
    <source>
        <dbReference type="EMBL" id="CAF4536490.1"/>
    </source>
</evidence>
<dbReference type="EMBL" id="CAJOBQ010004562">
    <property type="protein sequence ID" value="CAF4639147.1"/>
    <property type="molecule type" value="Genomic_DNA"/>
</dbReference>
<dbReference type="Proteomes" id="UP000663862">
    <property type="component" value="Unassembled WGS sequence"/>
</dbReference>
<evidence type="ECO:0000313" key="4">
    <source>
        <dbReference type="EMBL" id="CAF4639147.1"/>
    </source>
</evidence>
<accession>A0A818EHC2</accession>
<dbReference type="Proteomes" id="UP000663833">
    <property type="component" value="Unassembled WGS sequence"/>
</dbReference>
<dbReference type="Proteomes" id="UP000663869">
    <property type="component" value="Unassembled WGS sequence"/>
</dbReference>
<dbReference type="EMBL" id="CAJNYU010004515">
    <property type="protein sequence ID" value="CAF3762174.1"/>
    <property type="molecule type" value="Genomic_DNA"/>
</dbReference>
<proteinExistence type="predicted"/>
<protein>
    <submittedName>
        <fullName evidence="1">Uncharacterized protein</fullName>
    </submittedName>
</protein>
<dbReference type="EMBL" id="CAJNYD010002921">
    <property type="protein sequence ID" value="CAF3458774.1"/>
    <property type="molecule type" value="Genomic_DNA"/>
</dbReference>
<sequence length="230" mass="27226">MRRARQEQQWKNCKQEENETINEFIVRIRALWQEQKPNENEDDLIRHLMCKMKNNLFTMIGISRCGSLDEIIIEARKIEEILYQRNKQLYRNSNQDRTQNNASTTSIYNNDNQYETQAVSAYQKNRQMNTYAKGNYTNKYYGNDHRPSQWANYSSYATTNRRDIYSTYDTKCQACGKKATIETTAHNNTILIHNNNHGTTQKTTMECTMDGTMALQTKLSRPNIRRNSYR</sequence>
<evidence type="ECO:0000313" key="1">
    <source>
        <dbReference type="EMBL" id="CAF3458774.1"/>
    </source>
</evidence>
<evidence type="ECO:0000313" key="2">
    <source>
        <dbReference type="EMBL" id="CAF3762174.1"/>
    </source>
</evidence>
<reference evidence="1" key="1">
    <citation type="submission" date="2021-02" db="EMBL/GenBank/DDBJ databases">
        <authorList>
            <person name="Nowell W R."/>
        </authorList>
    </citation>
    <scope>NUCLEOTIDE SEQUENCE</scope>
</reference>
<dbReference type="Proteomes" id="UP000663851">
    <property type="component" value="Unassembled WGS sequence"/>
</dbReference>
<evidence type="ECO:0000313" key="5">
    <source>
        <dbReference type="Proteomes" id="UP000663833"/>
    </source>
</evidence>
<organism evidence="1 5">
    <name type="scientific">Rotaria socialis</name>
    <dbReference type="NCBI Taxonomy" id="392032"/>
    <lineage>
        <taxon>Eukaryota</taxon>
        <taxon>Metazoa</taxon>
        <taxon>Spiralia</taxon>
        <taxon>Gnathifera</taxon>
        <taxon>Rotifera</taxon>
        <taxon>Eurotatoria</taxon>
        <taxon>Bdelloidea</taxon>
        <taxon>Philodinida</taxon>
        <taxon>Philodinidae</taxon>
        <taxon>Rotaria</taxon>
    </lineage>
</organism>
<name>A0A818EHC2_9BILA</name>
<gene>
    <name evidence="2" type="ORF">FME351_LOCUS31453</name>
    <name evidence="3" type="ORF">HFQ381_LOCUS30061</name>
    <name evidence="1" type="ORF">LUA448_LOCUS22488</name>
    <name evidence="4" type="ORF">TSG867_LOCUS30075</name>
</gene>
<dbReference type="EMBL" id="CAJOBO010005078">
    <property type="protein sequence ID" value="CAF4536490.1"/>
    <property type="molecule type" value="Genomic_DNA"/>
</dbReference>
<comment type="caution">
    <text evidence="1">The sequence shown here is derived from an EMBL/GenBank/DDBJ whole genome shotgun (WGS) entry which is preliminary data.</text>
</comment>
<dbReference type="AlphaFoldDB" id="A0A818EHC2"/>